<dbReference type="EMBL" id="AFHQ01000060">
    <property type="protein sequence ID" value="EGK56988.1"/>
    <property type="molecule type" value="Genomic_DNA"/>
</dbReference>
<organism evidence="3 4">
    <name type="scientific">Centipeda periodontii DSM 2778</name>
    <dbReference type="NCBI Taxonomy" id="888060"/>
    <lineage>
        <taxon>Bacteria</taxon>
        <taxon>Bacillati</taxon>
        <taxon>Bacillota</taxon>
        <taxon>Negativicutes</taxon>
        <taxon>Selenomonadales</taxon>
        <taxon>Selenomonadaceae</taxon>
        <taxon>Centipeda</taxon>
    </lineage>
</organism>
<dbReference type="Proteomes" id="UP000004067">
    <property type="component" value="Unassembled WGS sequence"/>
</dbReference>
<evidence type="ECO:0000313" key="3">
    <source>
        <dbReference type="EMBL" id="EGK56988.1"/>
    </source>
</evidence>
<proteinExistence type="predicted"/>
<evidence type="ECO:0000313" key="4">
    <source>
        <dbReference type="Proteomes" id="UP000004067"/>
    </source>
</evidence>
<dbReference type="PROSITE" id="PS51208">
    <property type="entry name" value="AUTOTRANSPORTER"/>
    <property type="match status" value="1"/>
</dbReference>
<feature type="signal peptide" evidence="1">
    <location>
        <begin position="1"/>
        <end position="31"/>
    </location>
</feature>
<protein>
    <recommendedName>
        <fullName evidence="2">Autotransporter domain-containing protein</fullName>
    </recommendedName>
</protein>
<dbReference type="InterPro" id="IPR005546">
    <property type="entry name" value="Autotransporte_beta"/>
</dbReference>
<feature type="domain" description="Autotransporter" evidence="2">
    <location>
        <begin position="1660"/>
        <end position="1938"/>
    </location>
</feature>
<comment type="caution">
    <text evidence="3">The sequence shown here is derived from an EMBL/GenBank/DDBJ whole genome shotgun (WGS) entry which is preliminary data.</text>
</comment>
<sequence length="1938" mass="199303">MLKGMKAKRQLAAFVALAVGGAFAGAPVAYAAERTVHTGDNINNADGSTTRPYGNIVGTDLMNGSVTGNKLTITANTGGIAPIVNGDVSAGGTTSTTNAVTGNTLIINNINLTGNAYGGIGLNQVYTSGTAQTNPNTLTMTGGSVMGSLIGARSIAGGASSGEVTLTGGAVDARTNAFAIAGGMGHTDAINNKVTLTGGTVTGAVYGGYAENSGAKTTGNTVTLGDASGNYSNGTRSGPSIYGGNDSDYTNNRLVVQAKGITADAAQNFATYEFHLNTGIAAGNTMLTLTNGSNALGRTVNIGDIKVDATGWSGAARTAYYGDVGTVTLMADGNTTNNASNLSIAGTSRTGWDGDYEYQITVNPQTSGLTTRNYVRAALHRYMNANATYNSAATTSNTIYGGYSIWENKVVQDNNLTITNAAGTMTAYGGYTSTGADAVRNKLTMTGGMAANLYGAYATGTGKVEDNHVSVSRASGNTAATAVTGEIIGAHSAGTGVVQKNTVTVDNATVGGSVTGASGTTTVSENSVTIQGDAVTNTVHSVVGGNVFGAYIVGDNTVQRTAEKNSVTITEGDVQGIVYGVFGELFGAGSSSTTTVTPTVQNNTVTISGGAVKDVHGVHMAGQGGNTGIGTATNNTVTISDTAKVGGTLYGATANGNARLDANKVNITGGTLSGDVYGASGDGKGAVTGNIVTISEGKIADNIIGGRNTDTAVDAGAVTGSKVTVTGGEIRGHIYGGVTHADLPSSSSTTATASGGNTVTITGGTIGGNRPDGTVRGNIYGGYAYGTNKTVETGNTVNLGADDGSYTADLTKATIYGGASSATGNTLNVKANKTVEVRGVHNFENYKFWITKDTQAGDTMLKLTDHNGFDNLYSGTRRVNFSNVDVDLTNMSAKQIAGEITLIDGSHANALEFDNYNPRGTSAPTASNGDYEYALRTDTDTYQGQKVLMEYNRYQNGVMAYDATSTSTDWFAGLSRGGHTTENNHLTINAPLSRSITAYGAKTMGASGGSGGTKGNILDIQSTGTNDAYEVTRAYGGYIDRSTNADTVANNVLRMAGGRAGTLYGGYSAGTGSVTKNTVQVTDGTVTGDIYAGYAATAGNATSNTLILGKDDGTYSATIAGEIYGSNAATGTGNTLVVQAGNVSVQKVHNFDTFNFILHNNSLMDGTMLKIEQTGGLGGTVNFGNIKADVSKFAIDKSWMGSRSVKLIESTGAMNFLNYAATPVPLSNPNDPYEALIQTNTKIGQGANVLLTFNRLYSGHQLYGATNATLTAEEVFRQSADADQELYTGISELGNDVHDNTLRITGLGANGLSHFAAAGYTTGAAGDLTNNALTLSSANALTIRNVYGGYAANTASAAKVTGNSVTLTHGALSADNVYGGYTAGSDKAESNKVLVTGGSVSLTPVVSSAISGAIYGGASVSGDAEKNEIDLHAVSITGDVVGGQGTDAKDNTVTLRGTQISGTVYGGRLADGRTSAVVGNGNTLNIYDMGTKVGYFEPVEKLNFYLSEKADPTRSMLTTTQAKNKDLRGTTITVELSGDHTPIHNGDVVKLVTLPNGNNLDIDSAYANQTYKTTQGVTLNYNYGLETRNTASNSTVNRNELIARIKGVTVNDQSKSLVETQSAAIAFLTSGSDLLTDVGIPAAETAATQIADIVDAPLASGEKNSGATAAPLSNLGSYQLFAAQSFGNMRLKTGSYVDTKGWNLNVGFARRNEMLSSSLTFGPFIEYGRGSYDSYLDDGTHGDGKTSYIGFGVMAKSVSDSGTYFEGSLRVGRAKSDYSGTVGTRATSYDGSSTYFAGHLGIGHKTEFDSGNKFETYAKYFYAHQAGTSAKLSSGETYDFGASSSSRIRFGTRYTMKNDMDGEFYAGLAWEYEFDGKGTASYQGFDLPSTSLKGGTTLFELGYRFAPVDSTVSYGLNLTGFKGKRKGFTGGFNIAWAF</sequence>
<evidence type="ECO:0000259" key="2">
    <source>
        <dbReference type="PROSITE" id="PS51208"/>
    </source>
</evidence>
<dbReference type="RefSeq" id="WP_006307668.1">
    <property type="nucleotide sequence ID" value="NZ_GL892076.1"/>
</dbReference>
<evidence type="ECO:0000256" key="1">
    <source>
        <dbReference type="SAM" id="SignalP"/>
    </source>
</evidence>
<dbReference type="SUPFAM" id="SSF103515">
    <property type="entry name" value="Autotransporter"/>
    <property type="match status" value="1"/>
</dbReference>
<name>F5RQF4_9FIRM</name>
<dbReference type="eggNOG" id="COG3468">
    <property type="taxonomic scope" value="Bacteria"/>
</dbReference>
<dbReference type="STRING" id="888060.HMPREF9081_2490"/>
<keyword evidence="1" id="KW-0732">Signal</keyword>
<reference evidence="3 4" key="1">
    <citation type="submission" date="2011-04" db="EMBL/GenBank/DDBJ databases">
        <authorList>
            <person name="Muzny D."/>
            <person name="Qin X."/>
            <person name="Deng J."/>
            <person name="Jiang H."/>
            <person name="Liu Y."/>
            <person name="Qu J."/>
            <person name="Song X.-Z."/>
            <person name="Zhang L."/>
            <person name="Thornton R."/>
            <person name="Coyle M."/>
            <person name="Francisco L."/>
            <person name="Jackson L."/>
            <person name="Javaid M."/>
            <person name="Korchina V."/>
            <person name="Kovar C."/>
            <person name="Mata R."/>
            <person name="Mathew T."/>
            <person name="Ngo R."/>
            <person name="Nguyen L."/>
            <person name="Nguyen N."/>
            <person name="Okwuonu G."/>
            <person name="Ongeri F."/>
            <person name="Pham C."/>
            <person name="Simmons D."/>
            <person name="Wilczek-Boney K."/>
            <person name="Hale W."/>
            <person name="Jakkamsetti A."/>
            <person name="Pham P."/>
            <person name="Ruth R."/>
            <person name="San Lucas F."/>
            <person name="Warren J."/>
            <person name="Zhang J."/>
            <person name="Zhao Z."/>
            <person name="Zhou C."/>
            <person name="Zhu D."/>
            <person name="Lee S."/>
            <person name="Bess C."/>
            <person name="Blankenburg K."/>
            <person name="Forbes L."/>
            <person name="Fu Q."/>
            <person name="Gubbala S."/>
            <person name="Hirani K."/>
            <person name="Jayaseelan J.C."/>
            <person name="Lara F."/>
            <person name="Munidasa M."/>
            <person name="Palculict T."/>
            <person name="Patil S."/>
            <person name="Pu L.-L."/>
            <person name="Saada N."/>
            <person name="Tang L."/>
            <person name="Weissenberger G."/>
            <person name="Zhu Y."/>
            <person name="Hemphill L."/>
            <person name="Shang Y."/>
            <person name="Youmans B."/>
            <person name="Ayvaz T."/>
            <person name="Ross M."/>
            <person name="Santibanez J."/>
            <person name="Aqrawi P."/>
            <person name="Gross S."/>
            <person name="Joshi V."/>
            <person name="Fowler G."/>
            <person name="Nazareth L."/>
            <person name="Reid J."/>
            <person name="Worley K."/>
            <person name="Petrosino J."/>
            <person name="Highlander S."/>
            <person name="Gibbs R."/>
        </authorList>
    </citation>
    <scope>NUCLEOTIDE SEQUENCE [LARGE SCALE GENOMIC DNA]</scope>
    <source>
        <strain evidence="3 4">DSM 2778</strain>
    </source>
</reference>
<dbReference type="HOGENOM" id="CLU_232472_0_0_9"/>
<feature type="chain" id="PRO_5003331281" description="Autotransporter domain-containing protein" evidence="1">
    <location>
        <begin position="32"/>
        <end position="1938"/>
    </location>
</feature>
<dbReference type="InterPro" id="IPR036709">
    <property type="entry name" value="Autotransporte_beta_dom_sf"/>
</dbReference>
<accession>F5RQF4</accession>
<keyword evidence="4" id="KW-1185">Reference proteome</keyword>
<gene>
    <name evidence="3" type="ORF">HMPREF9081_2490</name>
</gene>
<dbReference type="OrthoDB" id="1659960at2"/>